<dbReference type="InterPro" id="IPR025714">
    <property type="entry name" value="Methyltranfer_dom"/>
</dbReference>
<gene>
    <name evidence="7" type="ORF">V9T40_012202</name>
</gene>
<comment type="subcellular location">
    <subcellularLocation>
        <location evidence="5">Cytoplasm</location>
    </subcellularLocation>
</comment>
<keyword evidence="3 5" id="KW-0808">Transferase</keyword>
<dbReference type="GO" id="GO:0005737">
    <property type="term" value="C:cytoplasm"/>
    <property type="evidence" value="ECO:0007669"/>
    <property type="project" value="UniProtKB-SubCell"/>
</dbReference>
<dbReference type="Gene3D" id="3.40.50.150">
    <property type="entry name" value="Vaccinia Virus protein VP39"/>
    <property type="match status" value="1"/>
</dbReference>
<evidence type="ECO:0000256" key="2">
    <source>
        <dbReference type="ARBA" id="ARBA00022603"/>
    </source>
</evidence>
<dbReference type="AlphaFoldDB" id="A0AAN9TMQ5"/>
<evidence type="ECO:0000256" key="1">
    <source>
        <dbReference type="ARBA" id="ARBA00022490"/>
    </source>
</evidence>
<organism evidence="7 8">
    <name type="scientific">Parthenolecanium corni</name>
    <dbReference type="NCBI Taxonomy" id="536013"/>
    <lineage>
        <taxon>Eukaryota</taxon>
        <taxon>Metazoa</taxon>
        <taxon>Ecdysozoa</taxon>
        <taxon>Arthropoda</taxon>
        <taxon>Hexapoda</taxon>
        <taxon>Insecta</taxon>
        <taxon>Pterygota</taxon>
        <taxon>Neoptera</taxon>
        <taxon>Paraneoptera</taxon>
        <taxon>Hemiptera</taxon>
        <taxon>Sternorrhyncha</taxon>
        <taxon>Coccoidea</taxon>
        <taxon>Coccidae</taxon>
        <taxon>Parthenolecanium</taxon>
    </lineage>
</organism>
<name>A0AAN9TMQ5_9HEMI</name>
<dbReference type="GO" id="GO:0016279">
    <property type="term" value="F:protein-lysine N-methyltransferase activity"/>
    <property type="evidence" value="ECO:0007669"/>
    <property type="project" value="UniProtKB-UniRule"/>
</dbReference>
<dbReference type="Proteomes" id="UP001367676">
    <property type="component" value="Unassembled WGS sequence"/>
</dbReference>
<dbReference type="SUPFAM" id="SSF53335">
    <property type="entry name" value="S-adenosyl-L-methionine-dependent methyltransferases"/>
    <property type="match status" value="1"/>
</dbReference>
<dbReference type="GO" id="GO:0032259">
    <property type="term" value="P:methylation"/>
    <property type="evidence" value="ECO:0007669"/>
    <property type="project" value="UniProtKB-KW"/>
</dbReference>
<evidence type="ECO:0000256" key="4">
    <source>
        <dbReference type="ARBA" id="ARBA00022691"/>
    </source>
</evidence>
<comment type="similarity">
    <text evidence="5">Belongs to the class I-like SAM-binding methyltransferase superfamily. EFM4 family.</text>
</comment>
<evidence type="ECO:0000313" key="8">
    <source>
        <dbReference type="Proteomes" id="UP001367676"/>
    </source>
</evidence>
<dbReference type="EMBL" id="JBBCAQ010000036">
    <property type="protein sequence ID" value="KAK7575916.1"/>
    <property type="molecule type" value="Genomic_DNA"/>
</dbReference>
<feature type="domain" description="Methyltransferase" evidence="6">
    <location>
        <begin position="63"/>
        <end position="191"/>
    </location>
</feature>
<dbReference type="InterPro" id="IPR026635">
    <property type="entry name" value="Efm4/METTL10"/>
</dbReference>
<dbReference type="HAMAP" id="MF_03188">
    <property type="entry name" value="Methyltr_EFM4"/>
    <property type="match status" value="1"/>
</dbReference>
<reference evidence="7 8" key="1">
    <citation type="submission" date="2024-03" db="EMBL/GenBank/DDBJ databases">
        <title>Adaptation during the transition from Ophiocordyceps entomopathogen to insect associate is accompanied by gene loss and intensified selection.</title>
        <authorList>
            <person name="Ward C.M."/>
            <person name="Onetto C.A."/>
            <person name="Borneman A.R."/>
        </authorList>
    </citation>
    <scope>NUCLEOTIDE SEQUENCE [LARGE SCALE GENOMIC DNA]</scope>
    <source>
        <strain evidence="7">AWRI1</strain>
        <tissue evidence="7">Single Adult Female</tissue>
    </source>
</reference>
<evidence type="ECO:0000256" key="3">
    <source>
        <dbReference type="ARBA" id="ARBA00022679"/>
    </source>
</evidence>
<comment type="caution">
    <text evidence="7">The sequence shown here is derived from an EMBL/GenBank/DDBJ whole genome shotgun (WGS) entry which is preliminary data.</text>
</comment>
<dbReference type="CDD" id="cd02440">
    <property type="entry name" value="AdoMet_MTases"/>
    <property type="match status" value="1"/>
</dbReference>
<evidence type="ECO:0000313" key="7">
    <source>
        <dbReference type="EMBL" id="KAK7575916.1"/>
    </source>
</evidence>
<keyword evidence="4 5" id="KW-0949">S-adenosyl-L-methionine</keyword>
<dbReference type="EC" id="2.1.1.-" evidence="5"/>
<protein>
    <recommendedName>
        <fullName evidence="5">Protein-lysine N-methyltransferase V9T40_012202</fullName>
        <ecNumber evidence="5">2.1.1.-</ecNumber>
    </recommendedName>
</protein>
<dbReference type="InterPro" id="IPR029063">
    <property type="entry name" value="SAM-dependent_MTases_sf"/>
</dbReference>
<keyword evidence="1 5" id="KW-0963">Cytoplasm</keyword>
<evidence type="ECO:0000259" key="6">
    <source>
        <dbReference type="Pfam" id="PF13847"/>
    </source>
</evidence>
<keyword evidence="8" id="KW-1185">Reference proteome</keyword>
<evidence type="ECO:0000256" key="5">
    <source>
        <dbReference type="HAMAP-Rule" id="MF_03188"/>
    </source>
</evidence>
<proteinExistence type="inferred from homology"/>
<dbReference type="PANTHER" id="PTHR12843:SF5">
    <property type="entry name" value="EEF1A LYSINE METHYLTRANSFERASE 2"/>
    <property type="match status" value="1"/>
</dbReference>
<sequence length="225" mass="25388">MEGEDMELNSSELGTKKFWDATYDGELKNYKDHGNVGEVWFGEESILRIIQWLKKHLPGSERDSIVDLGCGNGMMLIEMAREGYENLTGYDYSEQAIQLAMSIVEEQKMDSIIKLQVCDLISSDIQTPTFSIALDKGTYDAVCLNPSDVKESRKNYLKNIYNLLKPSGLFVITSCNWSDDEIISHFNEYFKLHSIIPTPEFSFGGKSGKLVSCLVLQKVDKPISS</sequence>
<dbReference type="PANTHER" id="PTHR12843">
    <property type="entry name" value="PROTEIN-LYSINE N-METHYLTRANSFERASE METTL10"/>
    <property type="match status" value="1"/>
</dbReference>
<accession>A0AAN9TMQ5</accession>
<comment type="function">
    <text evidence="5">S-adenosyl-L-methionine-dependent protein-lysine N-methyltransferase that methylates elongation factor 1-alpha.</text>
</comment>
<keyword evidence="2 5" id="KW-0489">Methyltransferase</keyword>
<dbReference type="Pfam" id="PF13847">
    <property type="entry name" value="Methyltransf_31"/>
    <property type="match status" value="1"/>
</dbReference>